<protein>
    <submittedName>
        <fullName evidence="2">Uncharacterized protein</fullName>
    </submittedName>
</protein>
<dbReference type="AlphaFoldDB" id="X0YUQ0"/>
<evidence type="ECO:0000313" key="2">
    <source>
        <dbReference type="EMBL" id="GAG59960.1"/>
    </source>
</evidence>
<accession>X0YUQ0</accession>
<comment type="caution">
    <text evidence="2">The sequence shown here is derived from an EMBL/GenBank/DDBJ whole genome shotgun (WGS) entry which is preliminary data.</text>
</comment>
<keyword evidence="1" id="KW-0472">Membrane</keyword>
<keyword evidence="1" id="KW-0812">Transmembrane</keyword>
<sequence>TILFYGLFNLFFGVIESFLASQIVLFLISIVEINILKRKITPEIL</sequence>
<dbReference type="EMBL" id="BART01006239">
    <property type="protein sequence ID" value="GAG59960.1"/>
    <property type="molecule type" value="Genomic_DNA"/>
</dbReference>
<feature type="transmembrane region" description="Helical" evidence="1">
    <location>
        <begin position="6"/>
        <end position="31"/>
    </location>
</feature>
<feature type="non-terminal residue" evidence="2">
    <location>
        <position position="1"/>
    </location>
</feature>
<proteinExistence type="predicted"/>
<keyword evidence="1" id="KW-1133">Transmembrane helix</keyword>
<gene>
    <name evidence="2" type="ORF">S01H4_14218</name>
</gene>
<reference evidence="2" key="1">
    <citation type="journal article" date="2014" name="Front. Microbiol.">
        <title>High frequency of phylogenetically diverse reductive dehalogenase-homologous genes in deep subseafloor sedimentary metagenomes.</title>
        <authorList>
            <person name="Kawai M."/>
            <person name="Futagami T."/>
            <person name="Toyoda A."/>
            <person name="Takaki Y."/>
            <person name="Nishi S."/>
            <person name="Hori S."/>
            <person name="Arai W."/>
            <person name="Tsubouchi T."/>
            <person name="Morono Y."/>
            <person name="Uchiyama I."/>
            <person name="Ito T."/>
            <person name="Fujiyama A."/>
            <person name="Inagaki F."/>
            <person name="Takami H."/>
        </authorList>
    </citation>
    <scope>NUCLEOTIDE SEQUENCE</scope>
    <source>
        <strain evidence="2">Expedition CK06-06</strain>
    </source>
</reference>
<evidence type="ECO:0000256" key="1">
    <source>
        <dbReference type="SAM" id="Phobius"/>
    </source>
</evidence>
<organism evidence="2">
    <name type="scientific">marine sediment metagenome</name>
    <dbReference type="NCBI Taxonomy" id="412755"/>
    <lineage>
        <taxon>unclassified sequences</taxon>
        <taxon>metagenomes</taxon>
        <taxon>ecological metagenomes</taxon>
    </lineage>
</organism>
<name>X0YUQ0_9ZZZZ</name>